<proteinExistence type="predicted"/>
<dbReference type="InterPro" id="IPR052931">
    <property type="entry name" value="Prophage_regulatory_activator"/>
</dbReference>
<dbReference type="Gene3D" id="1.10.238.160">
    <property type="match status" value="1"/>
</dbReference>
<evidence type="ECO:0000313" key="2">
    <source>
        <dbReference type="EMBL" id="OLP05153.1"/>
    </source>
</evidence>
<organism evidence="2 3">
    <name type="scientific">Rhodoferax antarcticus ANT.BR</name>
    <dbReference type="NCBI Taxonomy" id="1111071"/>
    <lineage>
        <taxon>Bacteria</taxon>
        <taxon>Pseudomonadati</taxon>
        <taxon>Pseudomonadota</taxon>
        <taxon>Betaproteobacteria</taxon>
        <taxon>Burkholderiales</taxon>
        <taxon>Comamonadaceae</taxon>
        <taxon>Rhodoferax</taxon>
    </lineage>
</organism>
<dbReference type="RefSeq" id="WP_083634047.1">
    <property type="nucleotide sequence ID" value="NZ_MSYM01000018.1"/>
</dbReference>
<accession>A0A1Q8YAZ2</accession>
<dbReference type="PANTHER" id="PTHR36154:SF1">
    <property type="entry name" value="DNA-BINDING TRANSCRIPTIONAL ACTIVATOR ALPA"/>
    <property type="match status" value="1"/>
</dbReference>
<evidence type="ECO:0000313" key="3">
    <source>
        <dbReference type="Proteomes" id="UP000185911"/>
    </source>
</evidence>
<comment type="caution">
    <text evidence="2">The sequence shown here is derived from an EMBL/GenBank/DDBJ whole genome shotgun (WGS) entry which is preliminary data.</text>
</comment>
<dbReference type="Proteomes" id="UP000185911">
    <property type="component" value="Unassembled WGS sequence"/>
</dbReference>
<feature type="region of interest" description="Disordered" evidence="1">
    <location>
        <begin position="1"/>
        <end position="33"/>
    </location>
</feature>
<protein>
    <submittedName>
        <fullName evidence="2">Transcriptional regulator, AlpA family</fullName>
    </submittedName>
</protein>
<sequence length="96" mass="10518">MQTNPKDQPQPKQPTHGAAPVSFDGRVNLTPTRPDKLLRLPRVQDLTGFGKSSIYAGVKTGTFPAPVRLSARAVGWRESDIFQWIESRTATATKTA</sequence>
<dbReference type="InterPro" id="IPR010260">
    <property type="entry name" value="AlpA"/>
</dbReference>
<dbReference type="STRING" id="81479.RA876_13630"/>
<reference evidence="2 3" key="1">
    <citation type="submission" date="2017-01" db="EMBL/GenBank/DDBJ databases">
        <title>Genome sequence of Rhodoferax antarcticus ANT.BR, a psychrophilic purple nonsulfur bacterium from an Antarctic microbial mat.</title>
        <authorList>
            <person name="Baker J."/>
            <person name="Riester C."/>
            <person name="Skinner B."/>
            <person name="Newell A."/>
            <person name="Swingley W."/>
            <person name="Madigan M."/>
            <person name="Jung D."/>
            <person name="Asao M."/>
            <person name="Chen M."/>
            <person name="Loughlin P."/>
            <person name="Pan H."/>
            <person name="Lin S."/>
            <person name="Li N."/>
            <person name="Shaw J."/>
            <person name="Prado M."/>
            <person name="Sherman C."/>
            <person name="Li X."/>
            <person name="Tang J."/>
            <person name="Blankenship R."/>
            <person name="Zhao T."/>
            <person name="Touchman J."/>
            <person name="Sattley M."/>
        </authorList>
    </citation>
    <scope>NUCLEOTIDE SEQUENCE [LARGE SCALE GENOMIC DNA]</scope>
    <source>
        <strain evidence="2 3">ANT.BR</strain>
    </source>
</reference>
<dbReference type="AlphaFoldDB" id="A0A1Q8YAZ2"/>
<keyword evidence="3" id="KW-1185">Reference proteome</keyword>
<name>A0A1Q8YAZ2_9BURK</name>
<dbReference type="EMBL" id="MSYM01000018">
    <property type="protein sequence ID" value="OLP05153.1"/>
    <property type="molecule type" value="Genomic_DNA"/>
</dbReference>
<evidence type="ECO:0000256" key="1">
    <source>
        <dbReference type="SAM" id="MobiDB-lite"/>
    </source>
</evidence>
<dbReference type="PANTHER" id="PTHR36154">
    <property type="entry name" value="DNA-BINDING TRANSCRIPTIONAL ACTIVATOR ALPA"/>
    <property type="match status" value="1"/>
</dbReference>
<dbReference type="Pfam" id="PF05930">
    <property type="entry name" value="Phage_AlpA"/>
    <property type="match status" value="1"/>
</dbReference>
<gene>
    <name evidence="2" type="ORF">BLL52_3974</name>
</gene>